<organism evidence="1 2">
    <name type="scientific">Companilactobacillus heilongjiangensis</name>
    <dbReference type="NCBI Taxonomy" id="1074467"/>
    <lineage>
        <taxon>Bacteria</taxon>
        <taxon>Bacillati</taxon>
        <taxon>Bacillota</taxon>
        <taxon>Bacilli</taxon>
        <taxon>Lactobacillales</taxon>
        <taxon>Lactobacillaceae</taxon>
        <taxon>Companilactobacillus</taxon>
    </lineage>
</organism>
<dbReference type="Gene3D" id="1.10.150.240">
    <property type="entry name" value="Putative phosphatase, domain 2"/>
    <property type="match status" value="1"/>
</dbReference>
<gene>
    <name evidence="1" type="ORF">JP39_10995</name>
</gene>
<reference evidence="1 2" key="1">
    <citation type="submission" date="2015-08" db="EMBL/GenBank/DDBJ databases">
        <title>Genomic sequence of Lactobacillus heilongjiangensis DSM 28069, isolated from Chinese traditional pickle.</title>
        <authorList>
            <person name="Jiang X."/>
            <person name="Zheng B."/>
            <person name="Cheng H."/>
        </authorList>
    </citation>
    <scope>NUCLEOTIDE SEQUENCE [LARGE SCALE GENOMIC DNA]</scope>
    <source>
        <strain evidence="1 2">DSM 28069</strain>
    </source>
</reference>
<name>A0A0K2LFZ0_9LACO</name>
<dbReference type="SFLD" id="SFLDG01129">
    <property type="entry name" value="C1.5:_HAD__Beta-PGM__Phosphata"/>
    <property type="match status" value="1"/>
</dbReference>
<dbReference type="InterPro" id="IPR036412">
    <property type="entry name" value="HAD-like_sf"/>
</dbReference>
<keyword evidence="1" id="KW-0378">Hydrolase</keyword>
<dbReference type="GO" id="GO:0016787">
    <property type="term" value="F:hydrolase activity"/>
    <property type="evidence" value="ECO:0007669"/>
    <property type="project" value="UniProtKB-KW"/>
</dbReference>
<keyword evidence="2" id="KW-1185">Reference proteome</keyword>
<dbReference type="InterPro" id="IPR006439">
    <property type="entry name" value="HAD-SF_hydro_IA"/>
</dbReference>
<dbReference type="PANTHER" id="PTHR18901">
    <property type="entry name" value="2-DEOXYGLUCOSE-6-PHOSPHATE PHOSPHATASE 2"/>
    <property type="match status" value="1"/>
</dbReference>
<dbReference type="AlphaFoldDB" id="A0A0K2LFZ0"/>
<proteinExistence type="predicted"/>
<dbReference type="InterPro" id="IPR023214">
    <property type="entry name" value="HAD_sf"/>
</dbReference>
<dbReference type="PANTHER" id="PTHR18901:SF38">
    <property type="entry name" value="PSEUDOURIDINE-5'-PHOSPHATASE"/>
    <property type="match status" value="1"/>
</dbReference>
<dbReference type="Gene3D" id="3.40.50.1000">
    <property type="entry name" value="HAD superfamily/HAD-like"/>
    <property type="match status" value="1"/>
</dbReference>
<dbReference type="CDD" id="cd07505">
    <property type="entry name" value="HAD_BPGM-like"/>
    <property type="match status" value="1"/>
</dbReference>
<evidence type="ECO:0000313" key="1">
    <source>
        <dbReference type="EMBL" id="ALB30211.1"/>
    </source>
</evidence>
<dbReference type="InterPro" id="IPR041492">
    <property type="entry name" value="HAD_2"/>
</dbReference>
<dbReference type="SUPFAM" id="SSF56784">
    <property type="entry name" value="HAD-like"/>
    <property type="match status" value="1"/>
</dbReference>
<dbReference type="SFLD" id="SFLDG01135">
    <property type="entry name" value="C1.5.6:_HAD__Beta-PGM__Phospha"/>
    <property type="match status" value="1"/>
</dbReference>
<dbReference type="STRING" id="1074467.JP39_10995"/>
<evidence type="ECO:0000313" key="2">
    <source>
        <dbReference type="Proteomes" id="UP000061546"/>
    </source>
</evidence>
<dbReference type="EMBL" id="CP012559">
    <property type="protein sequence ID" value="ALB30211.1"/>
    <property type="molecule type" value="Genomic_DNA"/>
</dbReference>
<dbReference type="NCBIfam" id="TIGR01509">
    <property type="entry name" value="HAD-SF-IA-v3"/>
    <property type="match status" value="1"/>
</dbReference>
<dbReference type="InterPro" id="IPR023198">
    <property type="entry name" value="PGP-like_dom2"/>
</dbReference>
<sequence>MNLRDKKFVFFDMDGILIDTEGLYYSARKEILEKYGFPFTKEDNQHYIAKGFPDTKRRLQELAGDPKLGAKIFDESMERYHDKVLAGEVTLKSGTIELLTYLQEHNIARYITSSSTKEILTLNAKNTGITDYFTALISGDDVKNNKPAPDIYLHALDVTHAKPEDALIFEDSNSGIESGLAAKIDVIIVPDLVQPKPKLAKQAVAVLPNLKESIKLFEE</sequence>
<dbReference type="SFLD" id="SFLDS00003">
    <property type="entry name" value="Haloacid_Dehalogenase"/>
    <property type="match status" value="1"/>
</dbReference>
<accession>A0A0K2LFZ0</accession>
<dbReference type="KEGG" id="lhi:JP39_10995"/>
<dbReference type="Proteomes" id="UP000061546">
    <property type="component" value="Chromosome"/>
</dbReference>
<protein>
    <submittedName>
        <fullName evidence="1">Hydrolase</fullName>
    </submittedName>
</protein>
<dbReference type="Pfam" id="PF13419">
    <property type="entry name" value="HAD_2"/>
    <property type="match status" value="1"/>
</dbReference>